<name>A0ABT1THX2_9GAMM</name>
<dbReference type="NCBIfam" id="TIGR02562">
    <property type="entry name" value="cas3_yersinia"/>
    <property type="match status" value="1"/>
</dbReference>
<dbReference type="InterPro" id="IPR048823">
    <property type="entry name" value="Cas3_I-F_Cas2"/>
</dbReference>
<evidence type="ECO:0000259" key="9">
    <source>
        <dbReference type="PROSITE" id="PS51643"/>
    </source>
</evidence>
<keyword evidence="3" id="KW-0479">Metal-binding</keyword>
<gene>
    <name evidence="10" type="primary">cas3f</name>
    <name evidence="10" type="ORF">NP590_12110</name>
</gene>
<dbReference type="SUPFAM" id="SSF52540">
    <property type="entry name" value="P-loop containing nucleoside triphosphate hydrolases"/>
    <property type="match status" value="1"/>
</dbReference>
<evidence type="ECO:0000313" key="11">
    <source>
        <dbReference type="Proteomes" id="UP001524499"/>
    </source>
</evidence>
<dbReference type="InterPro" id="IPR027417">
    <property type="entry name" value="P-loop_NTPase"/>
</dbReference>
<sequence>MHVLFVSACEKRAIKKTRAVLDSFALRTGEKAWATPITTEGLHEVRLALKRVATRQTAVACYRNEGRQRMKLLWIVGSRNAFGPDGHFPAGYRLAKNTTPIAEWLRVASLLAQAAGWGHDIGKASTLFQAKLRAATPSKDAVRHEWVSMRVLQLMRAGKNWDDAWQSLRGTKILQDNRLENGLHSAADTLDYLLVTHHRLLGPIKAMTEPDESNHFSGEIIDLAPQGALSEKPFETIPALLARIEQKTADKSAAYWRGISVYTRAALIMADHVISARPYGKPPEDGMFANTKAGNLDQPLNWHLNEVAHAAGDFAYRIGNLRLPSLSEQSLEAICQPVTKAAYQWQDRAADALAAFRRDSDLPVLALNMAGTGSGKTRMNARAACVLSQGRVRFAVALNLRALTLQTGDAYREQLAIGPDELACIIGDRITTKLHQQSRLATPDDADENEAETEFDVTPGEFDVPAWLEEFAAGKPNFNTILGAPILISTIDFLIAAGMPHKQGHHVAALLRLLDSDLVLDEVDGYDPKPLVAVLRLVQMAALFGRNVICSTATLAEPVANALYEAYYSGARMRAALEGSEPAFACALFDDTRLIPDIVRFNASFAFADLYRKRIERQRQKTPTMAERLAFLQTVTERSPSCWQESVATAAERLHAAHGWTHKASGKRVSFGLVRMANIIPAIATARFLAERLPNSRIACYHSQDFLIQRFLKEQTLDRLLRRHNGNTAIEADLEIRDLLAASPYDETIFIVVATPVEEIGRDHDFDWAVIEPSSTRSIVQTAGRVNRHRHDKVTEPNIAIMQYNHRWARNEKVVFCKPGYESGDSPYNTKDLSVLLDWQNLRAIDAGLMFDGHRFAQFDNDAIDRMLNKPLDRQFDLNQATPWWIGQALYEAYPLRDKERQDEFYLDEDGKFRLIDFSGSVERRDLVHQEPSKNTWLTCDTDSLFEHCHSHGIATKMGMKVTVPALKDNSVLIYDSSFGFFVDNE</sequence>
<evidence type="ECO:0000313" key="10">
    <source>
        <dbReference type="EMBL" id="MCQ8104851.1"/>
    </source>
</evidence>
<keyword evidence="8" id="KW-0051">Antiviral defense</keyword>
<evidence type="ECO:0000256" key="8">
    <source>
        <dbReference type="ARBA" id="ARBA00023118"/>
    </source>
</evidence>
<evidence type="ECO:0000256" key="5">
    <source>
        <dbReference type="ARBA" id="ARBA00022801"/>
    </source>
</evidence>
<evidence type="ECO:0000256" key="6">
    <source>
        <dbReference type="ARBA" id="ARBA00022806"/>
    </source>
</evidence>
<dbReference type="InterPro" id="IPR038257">
    <property type="entry name" value="CRISPR-assoc_Cas3_HD_sf"/>
</dbReference>
<proteinExistence type="inferred from homology"/>
<comment type="similarity">
    <text evidence="1">In the N-terminal section; belongs to the CRISPR-associated nuclease Cas3-HD family.</text>
</comment>
<evidence type="ECO:0000256" key="3">
    <source>
        <dbReference type="ARBA" id="ARBA00022723"/>
    </source>
</evidence>
<keyword evidence="7" id="KW-0067">ATP-binding</keyword>
<keyword evidence="5" id="KW-0378">Hydrolase</keyword>
<dbReference type="RefSeq" id="WP_256602667.1">
    <property type="nucleotide sequence ID" value="NZ_JANIBJ010000021.1"/>
</dbReference>
<feature type="domain" description="HD Cas3-type" evidence="9">
    <location>
        <begin position="100"/>
        <end position="273"/>
    </location>
</feature>
<keyword evidence="6" id="KW-0347">Helicase</keyword>
<dbReference type="Pfam" id="PF21384">
    <property type="entry name" value="Cas3_I-F_Cas2"/>
    <property type="match status" value="1"/>
</dbReference>
<dbReference type="Gene3D" id="1.10.3210.30">
    <property type="match status" value="1"/>
</dbReference>
<comment type="similarity">
    <text evidence="2">In the central section; belongs to the CRISPR-associated helicase Cas3 family.</text>
</comment>
<evidence type="ECO:0000256" key="2">
    <source>
        <dbReference type="ARBA" id="ARBA00009046"/>
    </source>
</evidence>
<protein>
    <submittedName>
        <fullName evidence="10">Type I-F CRISPR-associated helicase Cas3f</fullName>
    </submittedName>
</protein>
<keyword evidence="4" id="KW-0547">Nucleotide-binding</keyword>
<dbReference type="Proteomes" id="UP001524499">
    <property type="component" value="Unassembled WGS sequence"/>
</dbReference>
<evidence type="ECO:0000256" key="1">
    <source>
        <dbReference type="ARBA" id="ARBA00006847"/>
    </source>
</evidence>
<organism evidence="10 11">
    <name type="scientific">Methylomonas subterranea</name>
    <dbReference type="NCBI Taxonomy" id="2952225"/>
    <lineage>
        <taxon>Bacteria</taxon>
        <taxon>Pseudomonadati</taxon>
        <taxon>Pseudomonadota</taxon>
        <taxon>Gammaproteobacteria</taxon>
        <taxon>Methylococcales</taxon>
        <taxon>Methylococcaceae</taxon>
        <taxon>Methylomonas</taxon>
    </lineage>
</organism>
<evidence type="ECO:0000256" key="7">
    <source>
        <dbReference type="ARBA" id="ARBA00022840"/>
    </source>
</evidence>
<dbReference type="InterPro" id="IPR054712">
    <property type="entry name" value="Cas3-like_dom"/>
</dbReference>
<dbReference type="EMBL" id="JANIBJ010000021">
    <property type="protein sequence ID" value="MCQ8104851.1"/>
    <property type="molecule type" value="Genomic_DNA"/>
</dbReference>
<keyword evidence="11" id="KW-1185">Reference proteome</keyword>
<comment type="caution">
    <text evidence="10">The sequence shown here is derived from an EMBL/GenBank/DDBJ whole genome shotgun (WGS) entry which is preliminary data.</text>
</comment>
<evidence type="ECO:0000256" key="4">
    <source>
        <dbReference type="ARBA" id="ARBA00022741"/>
    </source>
</evidence>
<dbReference type="InterPro" id="IPR013395">
    <property type="entry name" value="CRISPR-assoc_Cas3_yers"/>
</dbReference>
<dbReference type="PROSITE" id="PS51643">
    <property type="entry name" value="HD_CAS3"/>
    <property type="match status" value="1"/>
</dbReference>
<dbReference type="Pfam" id="PF22590">
    <property type="entry name" value="Cas3-like_C_2"/>
    <property type="match status" value="1"/>
</dbReference>
<reference evidence="10 11" key="1">
    <citation type="submission" date="2022-07" db="EMBL/GenBank/DDBJ databases">
        <title>Methylomonas rivi sp. nov., Methylomonas rosea sp. nov., Methylomonas aureus sp. nov. and Methylomonas subterranea sp. nov., four novel methanotrophs isolated from a freshwater creek and the deep terrestrial subsurface.</title>
        <authorList>
            <person name="Abin C."/>
            <person name="Sankaranarayanan K."/>
            <person name="Garner C."/>
            <person name="Sindelar R."/>
            <person name="Kotary K."/>
            <person name="Garner R."/>
            <person name="Barclay S."/>
            <person name="Lawson P."/>
            <person name="Krumholz L."/>
        </authorList>
    </citation>
    <scope>NUCLEOTIDE SEQUENCE [LARGE SCALE GENOMIC DNA]</scope>
    <source>
        <strain evidence="10 11">SURF-2</strain>
    </source>
</reference>
<accession>A0ABT1THX2</accession>
<dbReference type="InterPro" id="IPR006483">
    <property type="entry name" value="CRISPR-assoc_Cas3_HD"/>
</dbReference>